<name>I3UAF8_ADVKW</name>
<proteinExistence type="predicted"/>
<evidence type="ECO:0000313" key="1">
    <source>
        <dbReference type="EMBL" id="AFK61996.1"/>
    </source>
</evidence>
<reference evidence="2" key="2">
    <citation type="journal article" date="2013" name="PLoS ONE">
        <title>Genome implosion elicits host-confinement in Alcaligenaceae: evidence from the comparative genomics of Tetrathiobacter kashmirensis, a pathogen in the making.</title>
        <authorList>
            <person name="Ghosh W."/>
            <person name="Alam M."/>
            <person name="Roy C."/>
            <person name="Pyne P."/>
            <person name="George A."/>
            <person name="Chakraborty R."/>
            <person name="Majumder S."/>
            <person name="Agarwal A."/>
            <person name="Chakraborty S."/>
            <person name="Majumdar S."/>
            <person name="Gupta S.K."/>
        </authorList>
    </citation>
    <scope>NUCLEOTIDE SEQUENCE [LARGE SCALE GENOMIC DNA]</scope>
    <source>
        <strain evidence="2">WT001</strain>
    </source>
</reference>
<reference evidence="1 2" key="1">
    <citation type="journal article" date="2011" name="J. Bacteriol.">
        <title>Whole-genome shotgun sequencing of the sulfur-oxidizing chemoautotroph Tetrathiobacter kashmirensis.</title>
        <authorList>
            <person name="Ghosh W."/>
            <person name="George A."/>
            <person name="Agarwal A."/>
            <person name="Raj P."/>
            <person name="Alam M."/>
            <person name="Pyne P."/>
            <person name="Das Gupta S.K."/>
        </authorList>
    </citation>
    <scope>NUCLEOTIDE SEQUENCE [LARGE SCALE GENOMIC DNA]</scope>
    <source>
        <strain evidence="1 2">WT001</strain>
    </source>
</reference>
<gene>
    <name evidence="1" type="ordered locus">TKWG_07950</name>
</gene>
<organism evidence="1 2">
    <name type="scientific">Advenella kashmirensis (strain DSM 17095 / LMG 22695 / WT001)</name>
    <name type="common">Tetrathiobacter kashmirensis</name>
    <dbReference type="NCBI Taxonomy" id="1036672"/>
    <lineage>
        <taxon>Bacteria</taxon>
        <taxon>Pseudomonadati</taxon>
        <taxon>Pseudomonadota</taxon>
        <taxon>Betaproteobacteria</taxon>
        <taxon>Burkholderiales</taxon>
        <taxon>Alcaligenaceae</taxon>
    </lineage>
</organism>
<dbReference type="KEGG" id="aka:TKWG_07950"/>
<keyword evidence="2" id="KW-1185">Reference proteome</keyword>
<dbReference type="EMBL" id="CP003555">
    <property type="protein sequence ID" value="AFK61996.1"/>
    <property type="molecule type" value="Genomic_DNA"/>
</dbReference>
<sequence>MQPRWATLPELDHFRNHDIASPMRRFRDGVAKFLPEILCAFFQFFAGNNLALLGCPGANARA</sequence>
<protein>
    <submittedName>
        <fullName evidence="1">Uncharacterized protein</fullName>
    </submittedName>
</protein>
<dbReference type="AlphaFoldDB" id="I3UAF8"/>
<dbReference type="STRING" id="1036672.TKWG_07950"/>
<evidence type="ECO:0000313" key="2">
    <source>
        <dbReference type="Proteomes" id="UP000005267"/>
    </source>
</evidence>
<accession>I3UAF8</accession>
<dbReference type="Proteomes" id="UP000005267">
    <property type="component" value="Chromosome"/>
</dbReference>
<dbReference type="HOGENOM" id="CLU_2893785_0_0_4"/>